<keyword evidence="2 5" id="KW-0812">Transmembrane</keyword>
<dbReference type="Proteomes" id="UP001320420">
    <property type="component" value="Unassembled WGS sequence"/>
</dbReference>
<dbReference type="InterPro" id="IPR050829">
    <property type="entry name" value="CorA_MIT"/>
</dbReference>
<dbReference type="Pfam" id="PF01544">
    <property type="entry name" value="CorA"/>
    <property type="match status" value="1"/>
</dbReference>
<keyword evidence="4 5" id="KW-0472">Membrane</keyword>
<dbReference type="GO" id="GO:0016020">
    <property type="term" value="C:membrane"/>
    <property type="evidence" value="ECO:0007669"/>
    <property type="project" value="UniProtKB-SubCell"/>
</dbReference>
<keyword evidence="3 5" id="KW-1133">Transmembrane helix</keyword>
<dbReference type="InterPro" id="IPR045863">
    <property type="entry name" value="CorA_TM1_TM2"/>
</dbReference>
<feature type="transmembrane region" description="Helical" evidence="5">
    <location>
        <begin position="256"/>
        <end position="277"/>
    </location>
</feature>
<gene>
    <name evidence="6" type="ORF">SLS62_009704</name>
</gene>
<evidence type="ECO:0000256" key="1">
    <source>
        <dbReference type="ARBA" id="ARBA00004141"/>
    </source>
</evidence>
<proteinExistence type="predicted"/>
<dbReference type="SUPFAM" id="SSF144083">
    <property type="entry name" value="Magnesium transport protein CorA, transmembrane region"/>
    <property type="match status" value="1"/>
</dbReference>
<dbReference type="InterPro" id="IPR002523">
    <property type="entry name" value="MgTranspt_CorA/ZnTranspt_ZntB"/>
</dbReference>
<dbReference type="Gene3D" id="1.20.58.340">
    <property type="entry name" value="Magnesium transport protein CorA, transmembrane region"/>
    <property type="match status" value="1"/>
</dbReference>
<accession>A0AAN9UDI9</accession>
<protein>
    <submittedName>
        <fullName evidence="6">Uncharacterized protein</fullName>
    </submittedName>
</protein>
<dbReference type="PANTHER" id="PTHR47685:SF1">
    <property type="entry name" value="MAGNESIUM TRANSPORT PROTEIN CORA"/>
    <property type="match status" value="1"/>
</dbReference>
<comment type="subcellular location">
    <subcellularLocation>
        <location evidence="1">Membrane</location>
        <topology evidence="1">Multi-pass membrane protein</topology>
    </subcellularLocation>
</comment>
<evidence type="ECO:0000256" key="5">
    <source>
        <dbReference type="SAM" id="Phobius"/>
    </source>
</evidence>
<evidence type="ECO:0000256" key="3">
    <source>
        <dbReference type="ARBA" id="ARBA00022989"/>
    </source>
</evidence>
<name>A0AAN9UDI9_9PEZI</name>
<evidence type="ECO:0000256" key="2">
    <source>
        <dbReference type="ARBA" id="ARBA00022692"/>
    </source>
</evidence>
<dbReference type="AlphaFoldDB" id="A0AAN9UDI9"/>
<dbReference type="GO" id="GO:0046873">
    <property type="term" value="F:metal ion transmembrane transporter activity"/>
    <property type="evidence" value="ECO:0007669"/>
    <property type="project" value="InterPro"/>
</dbReference>
<keyword evidence="7" id="KW-1185">Reference proteome</keyword>
<comment type="caution">
    <text evidence="6">The sequence shown here is derived from an EMBL/GenBank/DDBJ whole genome shotgun (WGS) entry which is preliminary data.</text>
</comment>
<dbReference type="PANTHER" id="PTHR47685">
    <property type="entry name" value="MAGNESIUM TRANSPORT PROTEIN CORA"/>
    <property type="match status" value="1"/>
</dbReference>
<organism evidence="6 7">
    <name type="scientific">Diatrype stigma</name>
    <dbReference type="NCBI Taxonomy" id="117547"/>
    <lineage>
        <taxon>Eukaryota</taxon>
        <taxon>Fungi</taxon>
        <taxon>Dikarya</taxon>
        <taxon>Ascomycota</taxon>
        <taxon>Pezizomycotina</taxon>
        <taxon>Sordariomycetes</taxon>
        <taxon>Xylariomycetidae</taxon>
        <taxon>Xylariales</taxon>
        <taxon>Diatrypaceae</taxon>
        <taxon>Diatrype</taxon>
    </lineage>
</organism>
<evidence type="ECO:0000256" key="4">
    <source>
        <dbReference type="ARBA" id="ARBA00023136"/>
    </source>
</evidence>
<reference evidence="6 7" key="1">
    <citation type="submission" date="2024-02" db="EMBL/GenBank/DDBJ databases">
        <title>De novo assembly and annotation of 12 fungi associated with fruit tree decline syndrome in Ontario, Canada.</title>
        <authorList>
            <person name="Sulman M."/>
            <person name="Ellouze W."/>
            <person name="Ilyukhin E."/>
        </authorList>
    </citation>
    <scope>NUCLEOTIDE SEQUENCE [LARGE SCALE GENOMIC DNA]</scope>
    <source>
        <strain evidence="6 7">M11/M66-122</strain>
    </source>
</reference>
<sequence>MDATAFNIYFETLPRDNKQWRPVERAVKFASREDTSKFVHNSVLYMPYLHWGYIEDLVRPVDRTKHVHDRRTLDEAGFSYPTAKDLEKRSQNQVVTKYFAPAKKRGKTHLMVVDQLWFWTLADSLLVTSFPDSPETEQCVDRSSDLRVLDKNLDENPQGSQTLRPKDVLSLQHDKDAIGLVRDIIEELQVMIRITQLQQRALKSAHHRHWYIWESNLGDSMQTLEALSQQAKDIHEMLMSTLQIKQTQISMRQNEIVVAFTIVTIIFLPLGFFSSIFGMNASELSEGSPMGLRSIFAIMCK</sequence>
<evidence type="ECO:0000313" key="6">
    <source>
        <dbReference type="EMBL" id="KAK7745663.1"/>
    </source>
</evidence>
<evidence type="ECO:0000313" key="7">
    <source>
        <dbReference type="Proteomes" id="UP001320420"/>
    </source>
</evidence>
<dbReference type="EMBL" id="JAKJXP020000106">
    <property type="protein sequence ID" value="KAK7745663.1"/>
    <property type="molecule type" value="Genomic_DNA"/>
</dbReference>